<reference evidence="2 3" key="1">
    <citation type="submission" date="2015-08" db="EMBL/GenBank/DDBJ databases">
        <authorList>
            <person name="Babu N.S."/>
            <person name="Beckwith C.J."/>
            <person name="Beseler K.G."/>
            <person name="Brison A."/>
            <person name="Carone J.V."/>
            <person name="Caskin T.P."/>
            <person name="Diamond M."/>
            <person name="Durham M.E."/>
            <person name="Foxe J.M."/>
            <person name="Go M."/>
            <person name="Henderson B.A."/>
            <person name="Jones I.B."/>
            <person name="McGettigan J.A."/>
            <person name="Micheletti S.J."/>
            <person name="Nasrallah M.E."/>
            <person name="Ortiz D."/>
            <person name="Piller C.R."/>
            <person name="Privatt S.R."/>
            <person name="Schneider S.L."/>
            <person name="Sharp S."/>
            <person name="Smith T.C."/>
            <person name="Stanton J.D."/>
            <person name="Ullery H.E."/>
            <person name="Wilson R.J."/>
            <person name="Serrano M.G."/>
            <person name="Buck G."/>
            <person name="Lee V."/>
            <person name="Wang Y."/>
            <person name="Carvalho R."/>
            <person name="Voegtly L."/>
            <person name="Shi R."/>
            <person name="Duckworth R."/>
            <person name="Johnson A."/>
            <person name="Loviza R."/>
            <person name="Walstead R."/>
            <person name="Shah Z."/>
            <person name="Kiflezghi M."/>
            <person name="Wade K."/>
            <person name="Ball S.L."/>
            <person name="Bradley K.W."/>
            <person name="Asai D.J."/>
            <person name="Bowman C.A."/>
            <person name="Russell D.A."/>
            <person name="Pope W.H."/>
            <person name="Jacobs-Sera D."/>
            <person name="Hendrix R.W."/>
            <person name="Hatfull G.F."/>
        </authorList>
    </citation>
    <scope>NUCLEOTIDE SEQUENCE [LARGE SCALE GENOMIC DNA]</scope>
    <source>
        <strain evidence="2 3">DSM 27648</strain>
    </source>
</reference>
<dbReference type="InterPro" id="IPR036465">
    <property type="entry name" value="vWFA_dom_sf"/>
</dbReference>
<evidence type="ECO:0000313" key="3">
    <source>
        <dbReference type="Proteomes" id="UP000064967"/>
    </source>
</evidence>
<dbReference type="PROSITE" id="PS50234">
    <property type="entry name" value="VWFA"/>
    <property type="match status" value="1"/>
</dbReference>
<name>A0A0K1PQ72_9BACT</name>
<dbReference type="RefSeq" id="WP_169927392.1">
    <property type="nucleotide sequence ID" value="NZ_CP012333.1"/>
</dbReference>
<feature type="domain" description="VWFA" evidence="1">
    <location>
        <begin position="23"/>
        <end position="191"/>
    </location>
</feature>
<sequence length="398" mass="42171">MFAEVRMIADADEERGRARAPISLAVVLDTSGSMSGEKIEEAKRSVLRLLSEMRDDDQIALVRYSDSAEIVQRLASVKEVRGSLSSRIRELTANGGTNIPSGLSEGLEALGRPDRERVRRVILVSDGLDSTRAQAEELARNAFRNGVTVSSLGIGVDFDESYMGAVSQNGHGNFAFVKDGASLASFLTRELVETASTTIENAKVKLTLPSGVKFVSATGADANVSGRDVELSLGSLFAGDDRRVIVELASDGSDSGRMEIETNARWDRVGGKEVSVDAPRIGLLATADPSEVERGRDGTVMASATSVMASRRQVEAAKAYADGDLSRANLLVEQNEAALGDAMRAAPAPAASALQAQLDSYRDTKKGFSTIRPTTAPGKAAAKAAAAKEMGNFSRKAW</sequence>
<protein>
    <recommendedName>
        <fullName evidence="1">VWFA domain-containing protein</fullName>
    </recommendedName>
</protein>
<keyword evidence="3" id="KW-1185">Reference proteome</keyword>
<dbReference type="SUPFAM" id="SSF53300">
    <property type="entry name" value="vWA-like"/>
    <property type="match status" value="1"/>
</dbReference>
<dbReference type="Gene3D" id="3.40.50.410">
    <property type="entry name" value="von Willebrand factor, type A domain"/>
    <property type="match status" value="1"/>
</dbReference>
<dbReference type="InterPro" id="IPR051266">
    <property type="entry name" value="CLCR"/>
</dbReference>
<dbReference type="SMART" id="SM00327">
    <property type="entry name" value="VWA"/>
    <property type="match status" value="1"/>
</dbReference>
<dbReference type="STRING" id="1391654.AKJ09_01913"/>
<dbReference type="Proteomes" id="UP000064967">
    <property type="component" value="Chromosome"/>
</dbReference>
<evidence type="ECO:0000313" key="2">
    <source>
        <dbReference type="EMBL" id="AKU95249.1"/>
    </source>
</evidence>
<dbReference type="Pfam" id="PF00092">
    <property type="entry name" value="VWA"/>
    <property type="match status" value="1"/>
</dbReference>
<gene>
    <name evidence="2" type="ORF">AKJ09_01913</name>
</gene>
<proteinExistence type="predicted"/>
<dbReference type="PANTHER" id="PTHR10579:SF43">
    <property type="entry name" value="ZINC FINGER (C3HC4-TYPE RING FINGER) FAMILY PROTEIN"/>
    <property type="match status" value="1"/>
</dbReference>
<organism evidence="2 3">
    <name type="scientific">Labilithrix luteola</name>
    <dbReference type="NCBI Taxonomy" id="1391654"/>
    <lineage>
        <taxon>Bacteria</taxon>
        <taxon>Pseudomonadati</taxon>
        <taxon>Myxococcota</taxon>
        <taxon>Polyangia</taxon>
        <taxon>Polyangiales</taxon>
        <taxon>Labilitrichaceae</taxon>
        <taxon>Labilithrix</taxon>
    </lineage>
</organism>
<dbReference type="AlphaFoldDB" id="A0A0K1PQ72"/>
<dbReference type="PANTHER" id="PTHR10579">
    <property type="entry name" value="CALCIUM-ACTIVATED CHLORIDE CHANNEL REGULATOR"/>
    <property type="match status" value="1"/>
</dbReference>
<accession>A0A0K1PQ72</accession>
<evidence type="ECO:0000259" key="1">
    <source>
        <dbReference type="PROSITE" id="PS50234"/>
    </source>
</evidence>
<dbReference type="EMBL" id="CP012333">
    <property type="protein sequence ID" value="AKU95249.1"/>
    <property type="molecule type" value="Genomic_DNA"/>
</dbReference>
<dbReference type="InterPro" id="IPR002035">
    <property type="entry name" value="VWF_A"/>
</dbReference>
<dbReference type="KEGG" id="llu:AKJ09_01913"/>